<keyword evidence="3" id="KW-1185">Reference proteome</keyword>
<accession>A0ABR9ZA95</accession>
<dbReference type="RefSeq" id="WP_194664253.1">
    <property type="nucleotide sequence ID" value="NZ_RDPI01000119.1"/>
</dbReference>
<comment type="caution">
    <text evidence="2">The sequence shown here is derived from an EMBL/GenBank/DDBJ whole genome shotgun (WGS) entry which is preliminary data.</text>
</comment>
<proteinExistence type="predicted"/>
<dbReference type="InterPro" id="IPR025285">
    <property type="entry name" value="DUF4145"/>
</dbReference>
<evidence type="ECO:0000313" key="2">
    <source>
        <dbReference type="EMBL" id="MBF4375374.1"/>
    </source>
</evidence>
<name>A0ABR9ZA95_VIBAN</name>
<dbReference type="EMBL" id="RDPI01000119">
    <property type="protein sequence ID" value="MBF4375374.1"/>
    <property type="molecule type" value="Genomic_DNA"/>
</dbReference>
<evidence type="ECO:0000313" key="3">
    <source>
        <dbReference type="Proteomes" id="UP000726136"/>
    </source>
</evidence>
<reference evidence="2 3" key="1">
    <citation type="journal article" date="2021" name="PeerJ">
        <title>Analysis of 44 Vibrio anguillarum genomes reveals high genetic diversity.</title>
        <authorList>
            <person name="Hansen M.J."/>
            <person name="Dalsgaard I."/>
        </authorList>
    </citation>
    <scope>NUCLEOTIDE SEQUENCE [LARGE SCALE GENOMIC DNA]</scope>
    <source>
        <strain evidence="2 3">040915-1/1B</strain>
    </source>
</reference>
<gene>
    <name evidence="2" type="ORF">EAY46_20295</name>
</gene>
<sequence length="263" mass="30148">MFKKEFWSKLSELQPLGNYPALPCPYCNSLNLEPDTDSFSVRALSGRARKAYVEKFRDNDLLDLVKDEDNNFLKLAATFITIANEVGYSPYQFIAFFKCNMCNESVSATGFAKIPNDKTNRIRQIKVESFNPPISLFPLNSTTPNSVNEELLSSFNHYFSDTCSAGSRLRRAIEKLCVELGFSQGNLHRRIQSMAKEFPQEARWLESLKLVGNEATHADRVSEDDLLDSYKVFEVVLDIFRRKQLDPEIDSTVLKLENKYKKI</sequence>
<dbReference type="Proteomes" id="UP000726136">
    <property type="component" value="Unassembled WGS sequence"/>
</dbReference>
<dbReference type="Pfam" id="PF13643">
    <property type="entry name" value="DUF4145"/>
    <property type="match status" value="1"/>
</dbReference>
<evidence type="ECO:0000259" key="1">
    <source>
        <dbReference type="Pfam" id="PF13643"/>
    </source>
</evidence>
<protein>
    <submittedName>
        <fullName evidence="2">DUF4145 domain-containing protein</fullName>
    </submittedName>
</protein>
<organism evidence="2 3">
    <name type="scientific">Vibrio anguillarum</name>
    <name type="common">Listonella anguillarum</name>
    <dbReference type="NCBI Taxonomy" id="55601"/>
    <lineage>
        <taxon>Bacteria</taxon>
        <taxon>Pseudomonadati</taxon>
        <taxon>Pseudomonadota</taxon>
        <taxon>Gammaproteobacteria</taxon>
        <taxon>Vibrionales</taxon>
        <taxon>Vibrionaceae</taxon>
        <taxon>Vibrio</taxon>
    </lineage>
</organism>
<feature type="domain" description="DUF4145" evidence="1">
    <location>
        <begin position="154"/>
        <end position="234"/>
    </location>
</feature>